<gene>
    <name evidence="2" type="ORF">A4A59_10725</name>
</gene>
<reference evidence="2" key="1">
    <citation type="submission" date="2016-03" db="EMBL/GenBank/DDBJ databases">
        <title>Microsymbionts genomes from the relict species Vavilovia formosa.</title>
        <authorList>
            <person name="Chirak E."/>
            <person name="Kimeklis A."/>
            <person name="Kopat V."/>
            <person name="Andronov E."/>
        </authorList>
    </citation>
    <scope>NUCLEOTIDE SEQUENCE [LARGE SCALE GENOMIC DNA]</scope>
    <source>
        <strain evidence="2">Vaf12</strain>
    </source>
</reference>
<sequence>MSQPSSKRRVGLSFLNVSDAGWSFLSSIVTVVTFASAMGGIFWAVFEYIEKKETDRTKYTLTLIEIWETQGYRQAYGELREFYSTFLETIPVADKRMAETSGHAKDNLLQSLNRQIAQEPTRREQVREVVYFFNRLALCVNASLCSKETTAVFFNDTVQSFLDVYGPYIESNKETFPGRGATLVDLSQELNPAGRD</sequence>
<keyword evidence="1" id="KW-1133">Transmembrane helix</keyword>
<dbReference type="Pfam" id="PF15956">
    <property type="entry name" value="DUF4760"/>
    <property type="match status" value="1"/>
</dbReference>
<keyword evidence="1" id="KW-0812">Transmembrane</keyword>
<evidence type="ECO:0000256" key="1">
    <source>
        <dbReference type="SAM" id="Phobius"/>
    </source>
</evidence>
<dbReference type="EMBL" id="LVYU01000057">
    <property type="protein sequence ID" value="KZB02419.1"/>
    <property type="molecule type" value="Genomic_DNA"/>
</dbReference>
<dbReference type="AlphaFoldDB" id="A0A154IP84"/>
<evidence type="ECO:0000313" key="2">
    <source>
        <dbReference type="EMBL" id="KZB02419.1"/>
    </source>
</evidence>
<keyword evidence="1" id="KW-0472">Membrane</keyword>
<protein>
    <submittedName>
        <fullName evidence="2">Uncharacterized protein</fullName>
    </submittedName>
</protein>
<dbReference type="RefSeq" id="WP_062940597.1">
    <property type="nucleotide sequence ID" value="NZ_CP171846.1"/>
</dbReference>
<name>A0A154IP84_RHILE</name>
<organism evidence="2">
    <name type="scientific">Rhizobium leguminosarum</name>
    <dbReference type="NCBI Taxonomy" id="384"/>
    <lineage>
        <taxon>Bacteria</taxon>
        <taxon>Pseudomonadati</taxon>
        <taxon>Pseudomonadota</taxon>
        <taxon>Alphaproteobacteria</taxon>
        <taxon>Hyphomicrobiales</taxon>
        <taxon>Rhizobiaceae</taxon>
        <taxon>Rhizobium/Agrobacterium group</taxon>
        <taxon>Rhizobium</taxon>
    </lineage>
</organism>
<proteinExistence type="predicted"/>
<accession>A0A154IP84</accession>
<feature type="transmembrane region" description="Helical" evidence="1">
    <location>
        <begin position="20"/>
        <end position="46"/>
    </location>
</feature>
<dbReference type="InterPro" id="IPR031876">
    <property type="entry name" value="DUF4760"/>
</dbReference>
<comment type="caution">
    <text evidence="2">The sequence shown here is derived from an EMBL/GenBank/DDBJ whole genome shotgun (WGS) entry which is preliminary data.</text>
</comment>